<dbReference type="InterPro" id="IPR011047">
    <property type="entry name" value="Quinoprotein_ADH-like_sf"/>
</dbReference>
<gene>
    <name evidence="2" type="ORF">LG632_07420</name>
</gene>
<comment type="caution">
    <text evidence="2">The sequence shown here is derived from an EMBL/GenBank/DDBJ whole genome shotgun (WGS) entry which is preliminary data.</text>
</comment>
<dbReference type="Gene3D" id="2.130.10.10">
    <property type="entry name" value="YVTN repeat-like/Quinoprotein amine dehydrogenase"/>
    <property type="match status" value="1"/>
</dbReference>
<dbReference type="Proteomes" id="UP001199054">
    <property type="component" value="Unassembled WGS sequence"/>
</dbReference>
<sequence>MAFSPDGRTLARGSADGSVRLWKLG</sequence>
<evidence type="ECO:0008006" key="4">
    <source>
        <dbReference type="Google" id="ProtNLM"/>
    </source>
</evidence>
<dbReference type="RefSeq" id="WP_226726067.1">
    <property type="nucleotide sequence ID" value="NZ_JAJAUY010000018.1"/>
</dbReference>
<keyword evidence="1" id="KW-0853">WD repeat</keyword>
<evidence type="ECO:0000256" key="1">
    <source>
        <dbReference type="PROSITE-ProRule" id="PRU00221"/>
    </source>
</evidence>
<dbReference type="PROSITE" id="PS50082">
    <property type="entry name" value="WD_REPEATS_2"/>
    <property type="match status" value="1"/>
</dbReference>
<dbReference type="SUPFAM" id="SSF50998">
    <property type="entry name" value="Quinoprotein alcohol dehydrogenase-like"/>
    <property type="match status" value="1"/>
</dbReference>
<dbReference type="PROSITE" id="PS50294">
    <property type="entry name" value="WD_REPEATS_REGION"/>
    <property type="match status" value="1"/>
</dbReference>
<reference evidence="2 3" key="1">
    <citation type="submission" date="2021-10" db="EMBL/GenBank/DDBJ databases">
        <title>Streptomyces sp. strain SMC 277, a novel streptomycete isolated from soil.</title>
        <authorList>
            <person name="Chanama M."/>
        </authorList>
    </citation>
    <scope>NUCLEOTIDE SEQUENCE [LARGE SCALE GENOMIC DNA]</scope>
    <source>
        <strain evidence="2 3">SMC 277</strain>
    </source>
</reference>
<dbReference type="InterPro" id="IPR001680">
    <property type="entry name" value="WD40_rpt"/>
</dbReference>
<name>A0ABS8B3Q8_9ACTN</name>
<dbReference type="EMBL" id="JAJAUY010000018">
    <property type="protein sequence ID" value="MCB5179217.1"/>
    <property type="molecule type" value="Genomic_DNA"/>
</dbReference>
<keyword evidence="3" id="KW-1185">Reference proteome</keyword>
<evidence type="ECO:0000313" key="3">
    <source>
        <dbReference type="Proteomes" id="UP001199054"/>
    </source>
</evidence>
<dbReference type="Pfam" id="PF00400">
    <property type="entry name" value="WD40"/>
    <property type="match status" value="1"/>
</dbReference>
<feature type="repeat" description="WD" evidence="1">
    <location>
        <begin position="1"/>
        <end position="25"/>
    </location>
</feature>
<protein>
    <recommendedName>
        <fullName evidence="4">Anaphase-promoting complex subunit 4 WD40 domain-containing protein</fullName>
    </recommendedName>
</protein>
<organism evidence="2 3">
    <name type="scientific">Streptomyces antimicrobicus</name>
    <dbReference type="NCBI Taxonomy" id="2883108"/>
    <lineage>
        <taxon>Bacteria</taxon>
        <taxon>Bacillati</taxon>
        <taxon>Actinomycetota</taxon>
        <taxon>Actinomycetes</taxon>
        <taxon>Kitasatosporales</taxon>
        <taxon>Streptomycetaceae</taxon>
        <taxon>Streptomyces</taxon>
    </lineage>
</organism>
<evidence type="ECO:0000313" key="2">
    <source>
        <dbReference type="EMBL" id="MCB5179217.1"/>
    </source>
</evidence>
<accession>A0ABS8B3Q8</accession>
<proteinExistence type="predicted"/>
<dbReference type="InterPro" id="IPR015943">
    <property type="entry name" value="WD40/YVTN_repeat-like_dom_sf"/>
</dbReference>